<evidence type="ECO:0000259" key="7">
    <source>
        <dbReference type="PROSITE" id="PS51886"/>
    </source>
</evidence>
<keyword evidence="9" id="KW-1185">Reference proteome</keyword>
<gene>
    <name evidence="8" type="primary">OXR1</name>
    <name evidence="8" type="ORF">PRK78_005398</name>
</gene>
<dbReference type="PROSITE" id="PS51886">
    <property type="entry name" value="TLDC"/>
    <property type="match status" value="1"/>
</dbReference>
<proteinExistence type="inferred from homology"/>
<feature type="region of interest" description="Disordered" evidence="6">
    <location>
        <begin position="71"/>
        <end position="100"/>
    </location>
</feature>
<protein>
    <recommendedName>
        <fullName evidence="5">Oxidation resistance protein 1</fullName>
    </recommendedName>
</protein>
<organism evidence="8 9">
    <name type="scientific">Emydomyces testavorans</name>
    <dbReference type="NCBI Taxonomy" id="2070801"/>
    <lineage>
        <taxon>Eukaryota</taxon>
        <taxon>Fungi</taxon>
        <taxon>Dikarya</taxon>
        <taxon>Ascomycota</taxon>
        <taxon>Pezizomycotina</taxon>
        <taxon>Eurotiomycetes</taxon>
        <taxon>Eurotiomycetidae</taxon>
        <taxon>Onygenales</taxon>
        <taxon>Nannizziopsiaceae</taxon>
        <taxon>Emydomyces</taxon>
    </lineage>
</organism>
<feature type="region of interest" description="Disordered" evidence="6">
    <location>
        <begin position="305"/>
        <end position="332"/>
    </location>
</feature>
<comment type="subcellular location">
    <subcellularLocation>
        <location evidence="1">Mitochondrion</location>
    </subcellularLocation>
</comment>
<feature type="compositionally biased region" description="Pro residues" evidence="6">
    <location>
        <begin position="12"/>
        <end position="29"/>
    </location>
</feature>
<dbReference type="InterPro" id="IPR006571">
    <property type="entry name" value="TLDc_dom"/>
</dbReference>
<dbReference type="GO" id="GO:0005739">
    <property type="term" value="C:mitochondrion"/>
    <property type="evidence" value="ECO:0007669"/>
    <property type="project" value="UniProtKB-SubCell"/>
</dbReference>
<dbReference type="Pfam" id="PF07534">
    <property type="entry name" value="TLD"/>
    <property type="match status" value="2"/>
</dbReference>
<feature type="domain" description="TLDc" evidence="7">
    <location>
        <begin position="135"/>
        <end position="410"/>
    </location>
</feature>
<sequence>MSSTEQSQPAPHESPPPTLESSSPPPPQSPQQHQHQHQPQHQAKPPSPPSAASYFTYPVAHVVSGLYRRLTEPTPEPSQFHTPPARNTTSTTTVTGHMSASTSDLIFTPRRTASPFQPPPLTPLSLRASPAPSHQLLTRALAEEIRLLVPPRLQLVDTWVLAYSLDRDGSSLSTLYEKGRGCAARSQRAGYVLVVKNVSAGSHQNSGSVGGMNGGGGVGAGSGSGSGSGSGNGNGNGGGGGSLFGAYLTDAPHPSSHYYGTGECFLWRASTLASTPLLHVGSNGRERVPGDGSKGQEMLDMAGLPPPPSADTTNLHGRSTTFKGDRTRSGTSTPDRIRFKAFPYSGVNDYMIFCETGFLSVGGGDGHYGLWLDDSFEKGVSSPCLTFGNEPLCDEGTKFEVLNVELWYIGN</sequence>
<feature type="region of interest" description="Disordered" evidence="6">
    <location>
        <begin position="1"/>
        <end position="53"/>
    </location>
</feature>
<dbReference type="PANTHER" id="PTHR23354:SF62">
    <property type="entry name" value="MUSTARD, ISOFORM V"/>
    <property type="match status" value="1"/>
</dbReference>
<comment type="function">
    <text evidence="4">May be involved in protection from oxidative damage.</text>
</comment>
<dbReference type="GO" id="GO:0006979">
    <property type="term" value="P:response to oxidative stress"/>
    <property type="evidence" value="ECO:0007669"/>
    <property type="project" value="TreeGrafter"/>
</dbReference>
<dbReference type="SMART" id="SM00584">
    <property type="entry name" value="TLDc"/>
    <property type="match status" value="1"/>
</dbReference>
<comment type="similarity">
    <text evidence="2">Belongs to the OXR1 family.</text>
</comment>
<accession>A0AAF0DM03</accession>
<dbReference type="EMBL" id="CP120629">
    <property type="protein sequence ID" value="WEW59916.1"/>
    <property type="molecule type" value="Genomic_DNA"/>
</dbReference>
<evidence type="ECO:0000256" key="3">
    <source>
        <dbReference type="ARBA" id="ARBA00023128"/>
    </source>
</evidence>
<name>A0AAF0DM03_9EURO</name>
<feature type="region of interest" description="Disordered" evidence="6">
    <location>
        <begin position="203"/>
        <end position="234"/>
    </location>
</feature>
<dbReference type="AlphaFoldDB" id="A0AAF0DM03"/>
<dbReference type="GO" id="GO:0005634">
    <property type="term" value="C:nucleus"/>
    <property type="evidence" value="ECO:0007669"/>
    <property type="project" value="TreeGrafter"/>
</dbReference>
<evidence type="ECO:0000313" key="9">
    <source>
        <dbReference type="Proteomes" id="UP001219355"/>
    </source>
</evidence>
<evidence type="ECO:0000256" key="5">
    <source>
        <dbReference type="ARBA" id="ARBA00040604"/>
    </source>
</evidence>
<feature type="compositionally biased region" description="Gly residues" evidence="6">
    <location>
        <begin position="208"/>
        <end position="234"/>
    </location>
</feature>
<dbReference type="Proteomes" id="UP001219355">
    <property type="component" value="Chromosome 3"/>
</dbReference>
<keyword evidence="3" id="KW-0496">Mitochondrion</keyword>
<evidence type="ECO:0000256" key="1">
    <source>
        <dbReference type="ARBA" id="ARBA00004173"/>
    </source>
</evidence>
<evidence type="ECO:0000256" key="4">
    <source>
        <dbReference type="ARBA" id="ARBA00037112"/>
    </source>
</evidence>
<feature type="compositionally biased region" description="Polar residues" evidence="6">
    <location>
        <begin position="310"/>
        <end position="322"/>
    </location>
</feature>
<reference evidence="8" key="1">
    <citation type="submission" date="2023-03" db="EMBL/GenBank/DDBJ databases">
        <title>Emydomyces testavorans Genome Sequence.</title>
        <authorList>
            <person name="Hoyer L."/>
        </authorList>
    </citation>
    <scope>NUCLEOTIDE SEQUENCE</scope>
    <source>
        <strain evidence="8">16-2883</strain>
    </source>
</reference>
<dbReference type="PANTHER" id="PTHR23354">
    <property type="entry name" value="NUCLEOLAR PROTEIN 7/ESTROGEN RECEPTOR COACTIVATOR-RELATED"/>
    <property type="match status" value="1"/>
</dbReference>
<feature type="compositionally biased region" description="Low complexity" evidence="6">
    <location>
        <begin position="30"/>
        <end position="44"/>
    </location>
</feature>
<evidence type="ECO:0000256" key="2">
    <source>
        <dbReference type="ARBA" id="ARBA00009540"/>
    </source>
</evidence>
<evidence type="ECO:0000256" key="6">
    <source>
        <dbReference type="SAM" id="MobiDB-lite"/>
    </source>
</evidence>
<feature type="compositionally biased region" description="Polar residues" evidence="6">
    <location>
        <begin position="77"/>
        <end position="87"/>
    </location>
</feature>
<evidence type="ECO:0000313" key="8">
    <source>
        <dbReference type="EMBL" id="WEW59916.1"/>
    </source>
</evidence>